<sequence>MVSLGRIYKCGKRRNGFCTCGSEVLVAKSVREVKLRASGVARRPRCCKFVEMDSRFTKEVFKRRSFLGNHESSKAPRPLSSSDYT</sequence>
<organism evidence="1 2">
    <name type="scientific">Phaseolus angularis</name>
    <name type="common">Azuki bean</name>
    <name type="synonym">Vigna angularis</name>
    <dbReference type="NCBI Taxonomy" id="3914"/>
    <lineage>
        <taxon>Eukaryota</taxon>
        <taxon>Viridiplantae</taxon>
        <taxon>Streptophyta</taxon>
        <taxon>Embryophyta</taxon>
        <taxon>Tracheophyta</taxon>
        <taxon>Spermatophyta</taxon>
        <taxon>Magnoliopsida</taxon>
        <taxon>eudicotyledons</taxon>
        <taxon>Gunneridae</taxon>
        <taxon>Pentapetalae</taxon>
        <taxon>rosids</taxon>
        <taxon>fabids</taxon>
        <taxon>Fabales</taxon>
        <taxon>Fabaceae</taxon>
        <taxon>Papilionoideae</taxon>
        <taxon>50 kb inversion clade</taxon>
        <taxon>NPAAA clade</taxon>
        <taxon>indigoferoid/millettioid clade</taxon>
        <taxon>Phaseoleae</taxon>
        <taxon>Vigna</taxon>
    </lineage>
</organism>
<dbReference type="AlphaFoldDB" id="A0A0L9ULK8"/>
<protein>
    <submittedName>
        <fullName evidence="1">Uncharacterized protein</fullName>
    </submittedName>
</protein>
<reference evidence="2" key="1">
    <citation type="journal article" date="2015" name="Proc. Natl. Acad. Sci. U.S.A.">
        <title>Genome sequencing of adzuki bean (Vigna angularis) provides insight into high starch and low fat accumulation and domestication.</title>
        <authorList>
            <person name="Yang K."/>
            <person name="Tian Z."/>
            <person name="Chen C."/>
            <person name="Luo L."/>
            <person name="Zhao B."/>
            <person name="Wang Z."/>
            <person name="Yu L."/>
            <person name="Li Y."/>
            <person name="Sun Y."/>
            <person name="Li W."/>
            <person name="Chen Y."/>
            <person name="Li Y."/>
            <person name="Zhang Y."/>
            <person name="Ai D."/>
            <person name="Zhao J."/>
            <person name="Shang C."/>
            <person name="Ma Y."/>
            <person name="Wu B."/>
            <person name="Wang M."/>
            <person name="Gao L."/>
            <person name="Sun D."/>
            <person name="Zhang P."/>
            <person name="Guo F."/>
            <person name="Wang W."/>
            <person name="Li Y."/>
            <person name="Wang J."/>
            <person name="Varshney R.K."/>
            <person name="Wang J."/>
            <person name="Ling H.Q."/>
            <person name="Wan P."/>
        </authorList>
    </citation>
    <scope>NUCLEOTIDE SEQUENCE</scope>
    <source>
        <strain evidence="2">cv. Jingnong 6</strain>
    </source>
</reference>
<dbReference type="Proteomes" id="UP000053144">
    <property type="component" value="Chromosome 5"/>
</dbReference>
<evidence type="ECO:0000313" key="1">
    <source>
        <dbReference type="EMBL" id="KOM43790.1"/>
    </source>
</evidence>
<dbReference type="EMBL" id="CM003375">
    <property type="protein sequence ID" value="KOM43790.1"/>
    <property type="molecule type" value="Genomic_DNA"/>
</dbReference>
<dbReference type="Gramene" id="KOM43790">
    <property type="protein sequence ID" value="KOM43790"/>
    <property type="gene ID" value="LR48_Vigan05g139500"/>
</dbReference>
<proteinExistence type="predicted"/>
<gene>
    <name evidence="1" type="ORF">LR48_Vigan05g139500</name>
</gene>
<evidence type="ECO:0000313" key="2">
    <source>
        <dbReference type="Proteomes" id="UP000053144"/>
    </source>
</evidence>
<accession>A0A0L9ULK8</accession>
<name>A0A0L9ULK8_PHAAN</name>